<dbReference type="PANTHER" id="PTHR19308:SF7">
    <property type="entry name" value="START DOMAIN-CONTAINING PROTEIN 10"/>
    <property type="match status" value="1"/>
</dbReference>
<evidence type="ECO:0000256" key="6">
    <source>
        <dbReference type="ARBA" id="ARBA00022553"/>
    </source>
</evidence>
<evidence type="ECO:0000256" key="3">
    <source>
        <dbReference type="ARBA" id="ARBA00004496"/>
    </source>
</evidence>
<keyword evidence="7" id="KW-0282">Flagellum</keyword>
<dbReference type="OMA" id="CRMECKD"/>
<evidence type="ECO:0000256" key="8">
    <source>
        <dbReference type="ARBA" id="ARBA00022990"/>
    </source>
</evidence>
<evidence type="ECO:0000256" key="5">
    <source>
        <dbReference type="ARBA" id="ARBA00022490"/>
    </source>
</evidence>
<comment type="subcellular location">
    <subcellularLocation>
        <location evidence="1">Cell projection</location>
        <location evidence="1">Cilium</location>
        <location evidence="1">Flagellum</location>
    </subcellularLocation>
    <subcellularLocation>
        <location evidence="3">Cytoplasm</location>
    </subcellularLocation>
    <subcellularLocation>
        <location evidence="2">Membrane</location>
    </subcellularLocation>
</comment>
<organism evidence="19 20">
    <name type="scientific">Varanus komodoensis</name>
    <name type="common">Komodo dragon</name>
    <dbReference type="NCBI Taxonomy" id="61221"/>
    <lineage>
        <taxon>Eukaryota</taxon>
        <taxon>Metazoa</taxon>
        <taxon>Chordata</taxon>
        <taxon>Craniata</taxon>
        <taxon>Vertebrata</taxon>
        <taxon>Euteleostomi</taxon>
        <taxon>Lepidosauria</taxon>
        <taxon>Squamata</taxon>
        <taxon>Bifurcata</taxon>
        <taxon>Unidentata</taxon>
        <taxon>Episquamata</taxon>
        <taxon>Toxicofera</taxon>
        <taxon>Anguimorpha</taxon>
        <taxon>Paleoanguimorpha</taxon>
        <taxon>Varanoidea</taxon>
        <taxon>Varanidae</taxon>
        <taxon>Varanus</taxon>
    </lineage>
</organism>
<dbReference type="GO" id="GO:0031514">
    <property type="term" value="C:motile cilium"/>
    <property type="evidence" value="ECO:0007669"/>
    <property type="project" value="UniProtKB-SubCell"/>
</dbReference>
<feature type="region of interest" description="Disordered" evidence="17">
    <location>
        <begin position="303"/>
        <end position="325"/>
    </location>
</feature>
<evidence type="ECO:0000256" key="2">
    <source>
        <dbReference type="ARBA" id="ARBA00004370"/>
    </source>
</evidence>
<dbReference type="AlphaFoldDB" id="A0A8D2LM90"/>
<dbReference type="GO" id="GO:0008289">
    <property type="term" value="F:lipid binding"/>
    <property type="evidence" value="ECO:0007669"/>
    <property type="project" value="UniProtKB-KW"/>
</dbReference>
<evidence type="ECO:0000256" key="17">
    <source>
        <dbReference type="SAM" id="MobiDB-lite"/>
    </source>
</evidence>
<keyword evidence="9" id="KW-0445">Lipid transport</keyword>
<dbReference type="InterPro" id="IPR041951">
    <property type="entry name" value="STARD10_START"/>
</dbReference>
<dbReference type="CDD" id="cd08871">
    <property type="entry name" value="START_STARD10-like"/>
    <property type="match status" value="1"/>
</dbReference>
<feature type="region of interest" description="Disordered" evidence="17">
    <location>
        <begin position="30"/>
        <end position="64"/>
    </location>
</feature>
<keyword evidence="20" id="KW-1185">Reference proteome</keyword>
<protein>
    <recommendedName>
        <fullName evidence="14">START domain-containing protein 10</fullName>
    </recommendedName>
    <alternativeName>
        <fullName evidence="15">PCTP-like protein</fullName>
    </alternativeName>
    <alternativeName>
        <fullName evidence="16">StAR-related lipid transfer protein 10</fullName>
    </alternativeName>
</protein>
<dbReference type="Gene3D" id="3.30.530.20">
    <property type="match status" value="1"/>
</dbReference>
<keyword evidence="13" id="KW-0966">Cell projection</keyword>
<evidence type="ECO:0000256" key="15">
    <source>
        <dbReference type="ARBA" id="ARBA00076937"/>
    </source>
</evidence>
<reference evidence="19" key="2">
    <citation type="submission" date="2025-09" db="UniProtKB">
        <authorList>
            <consortium name="Ensembl"/>
        </authorList>
    </citation>
    <scope>IDENTIFICATION</scope>
</reference>
<dbReference type="GO" id="GO:0006869">
    <property type="term" value="P:lipid transport"/>
    <property type="evidence" value="ECO:0007669"/>
    <property type="project" value="UniProtKB-KW"/>
</dbReference>
<evidence type="ECO:0000259" key="18">
    <source>
        <dbReference type="PROSITE" id="PS50848"/>
    </source>
</evidence>
<keyword evidence="12" id="KW-0472">Membrane</keyword>
<evidence type="ECO:0000256" key="10">
    <source>
        <dbReference type="ARBA" id="ARBA00023069"/>
    </source>
</evidence>
<feature type="domain" description="START" evidence="18">
    <location>
        <begin position="79"/>
        <end position="264"/>
    </location>
</feature>
<keyword evidence="5" id="KW-0963">Cytoplasm</keyword>
<dbReference type="InterPro" id="IPR023393">
    <property type="entry name" value="START-like_dom_sf"/>
</dbReference>
<evidence type="ECO:0000313" key="20">
    <source>
        <dbReference type="Proteomes" id="UP000694545"/>
    </source>
</evidence>
<evidence type="ECO:0000256" key="7">
    <source>
        <dbReference type="ARBA" id="ARBA00022846"/>
    </source>
</evidence>
<evidence type="ECO:0000256" key="1">
    <source>
        <dbReference type="ARBA" id="ARBA00004230"/>
    </source>
</evidence>
<feature type="compositionally biased region" description="Pro residues" evidence="17">
    <location>
        <begin position="39"/>
        <end position="51"/>
    </location>
</feature>
<dbReference type="Pfam" id="PF01852">
    <property type="entry name" value="START"/>
    <property type="match status" value="1"/>
</dbReference>
<sequence>MLLWEAAERSFQAIHKWREWLGGRTATTGLLEHSAPESPGSPAPQPSPTAPQGPSGASGGSVQIPDDRDFDHFRAECNSEDGWSLTYNKSGIVVWIQILEMEKSLHKIKCRMDCKDVAAETLYDVLHDIEYRRKWDTNVIETFDIGKLTVNADVGYYSWKCPKPLKNRDVITLRSWLPMGDDYIIMNYSVKHPKYPPRKDMVRAVSIQTGYLVQGKGAKNCTLTYLAQVDPKGSLPKWVVNKSSQLLAPKAMRKMYKACVKYPDWKLKHSPHHKPWLFPEQNTLAPVALADLAIQHADSLENIDESALSETKDDRGDGSDEDSLN</sequence>
<dbReference type="InterPro" id="IPR002913">
    <property type="entry name" value="START_lipid-bd_dom"/>
</dbReference>
<keyword evidence="6" id="KW-0597">Phosphoprotein</keyword>
<keyword evidence="8" id="KW-0007">Acetylation</keyword>
<dbReference type="PROSITE" id="PS50848">
    <property type="entry name" value="START"/>
    <property type="match status" value="1"/>
</dbReference>
<dbReference type="GO" id="GO:0016020">
    <property type="term" value="C:membrane"/>
    <property type="evidence" value="ECO:0007669"/>
    <property type="project" value="UniProtKB-SubCell"/>
</dbReference>
<dbReference type="InterPro" id="IPR051213">
    <property type="entry name" value="START_lipid_transfer"/>
</dbReference>
<evidence type="ECO:0000256" key="13">
    <source>
        <dbReference type="ARBA" id="ARBA00023273"/>
    </source>
</evidence>
<evidence type="ECO:0000256" key="11">
    <source>
        <dbReference type="ARBA" id="ARBA00023121"/>
    </source>
</evidence>
<evidence type="ECO:0000256" key="14">
    <source>
        <dbReference type="ARBA" id="ARBA00070345"/>
    </source>
</evidence>
<dbReference type="GO" id="GO:0005829">
    <property type="term" value="C:cytosol"/>
    <property type="evidence" value="ECO:0007669"/>
    <property type="project" value="UniProtKB-ARBA"/>
</dbReference>
<dbReference type="SUPFAM" id="SSF55961">
    <property type="entry name" value="Bet v1-like"/>
    <property type="match status" value="1"/>
</dbReference>
<dbReference type="Proteomes" id="UP000694545">
    <property type="component" value="Unplaced"/>
</dbReference>
<proteinExistence type="predicted"/>
<evidence type="ECO:0000313" key="19">
    <source>
        <dbReference type="Ensembl" id="ENSVKKP00000023904.1"/>
    </source>
</evidence>
<evidence type="ECO:0000256" key="4">
    <source>
        <dbReference type="ARBA" id="ARBA00022448"/>
    </source>
</evidence>
<keyword evidence="10" id="KW-0969">Cilium</keyword>
<keyword evidence="11" id="KW-0446">Lipid-binding</keyword>
<dbReference type="PANTHER" id="PTHR19308">
    <property type="entry name" value="PHOSPHATIDYLCHOLINE TRANSFER PROTEIN"/>
    <property type="match status" value="1"/>
</dbReference>
<evidence type="ECO:0000256" key="16">
    <source>
        <dbReference type="ARBA" id="ARBA00080073"/>
    </source>
</evidence>
<accession>A0A8D2LM90</accession>
<reference evidence="19" key="1">
    <citation type="submission" date="2025-08" db="UniProtKB">
        <authorList>
            <consortium name="Ensembl"/>
        </authorList>
    </citation>
    <scope>IDENTIFICATION</scope>
</reference>
<keyword evidence="4" id="KW-0813">Transport</keyword>
<evidence type="ECO:0000256" key="9">
    <source>
        <dbReference type="ARBA" id="ARBA00023055"/>
    </source>
</evidence>
<dbReference type="FunFam" id="3.30.530.20:FF:000008">
    <property type="entry name" value="START domain containing 10"/>
    <property type="match status" value="1"/>
</dbReference>
<dbReference type="Ensembl" id="ENSVKKT00000024490.1">
    <property type="protein sequence ID" value="ENSVKKP00000023904.1"/>
    <property type="gene ID" value="ENSVKKG00000015767.1"/>
</dbReference>
<dbReference type="SMART" id="SM00234">
    <property type="entry name" value="START"/>
    <property type="match status" value="1"/>
</dbReference>
<evidence type="ECO:0000256" key="12">
    <source>
        <dbReference type="ARBA" id="ARBA00023136"/>
    </source>
</evidence>
<name>A0A8D2LM90_VARKO</name>